<evidence type="ECO:0000256" key="15">
    <source>
        <dbReference type="SAM" id="Phobius"/>
    </source>
</evidence>
<comment type="caution">
    <text evidence="16">The sequence shown here is derived from an EMBL/GenBank/DDBJ whole genome shotgun (WGS) entry which is preliminary data.</text>
</comment>
<evidence type="ECO:0000256" key="5">
    <source>
        <dbReference type="ARBA" id="ARBA00018512"/>
    </source>
</evidence>
<dbReference type="UniPathway" id="UPA00378"/>
<evidence type="ECO:0000256" key="9">
    <source>
        <dbReference type="ARBA" id="ARBA00022824"/>
    </source>
</evidence>
<reference evidence="16 17" key="1">
    <citation type="submission" date="2012-10" db="EMBL/GenBank/DDBJ databases">
        <title>Genome sequencing and analysis of entomopathogenic fungi Beauveria bassiana D1-5.</title>
        <authorList>
            <person name="Li Q."/>
            <person name="Wang L."/>
            <person name="Zhang Z."/>
            <person name="Wang Q."/>
            <person name="Ren J."/>
            <person name="Wang M."/>
            <person name="Xu W."/>
            <person name="Wang J."/>
            <person name="Lu Y."/>
            <person name="Du Q."/>
            <person name="Sun Z."/>
        </authorList>
    </citation>
    <scope>NUCLEOTIDE SEQUENCE [LARGE SCALE GENOMIC DNA]</scope>
    <source>
        <strain evidence="16 17">D1-5</strain>
    </source>
</reference>
<keyword evidence="9" id="KW-0256">Endoplasmic reticulum</keyword>
<evidence type="ECO:0000256" key="7">
    <source>
        <dbReference type="ARBA" id="ARBA00022679"/>
    </source>
</evidence>
<feature type="transmembrane region" description="Helical" evidence="15">
    <location>
        <begin position="426"/>
        <end position="448"/>
    </location>
</feature>
<dbReference type="InterPro" id="IPR019182">
    <property type="entry name" value="Cytochrome_b-c1_su10_fun"/>
</dbReference>
<comment type="similarity">
    <text evidence="3">Belongs to the ALG10 glucosyltransferase family.</text>
</comment>
<proteinExistence type="inferred from homology"/>
<dbReference type="Pfam" id="PF04922">
    <property type="entry name" value="DIE2_ALG10"/>
    <property type="match status" value="1"/>
</dbReference>
<feature type="transmembrane region" description="Helical" evidence="15">
    <location>
        <begin position="120"/>
        <end position="140"/>
    </location>
</feature>
<organism evidence="16 17">
    <name type="scientific">Beauveria bassiana D1-5</name>
    <dbReference type="NCBI Taxonomy" id="1245745"/>
    <lineage>
        <taxon>Eukaryota</taxon>
        <taxon>Fungi</taxon>
        <taxon>Dikarya</taxon>
        <taxon>Ascomycota</taxon>
        <taxon>Pezizomycotina</taxon>
        <taxon>Sordariomycetes</taxon>
        <taxon>Hypocreomycetidae</taxon>
        <taxon>Hypocreales</taxon>
        <taxon>Cordycipitaceae</taxon>
        <taxon>Beauveria</taxon>
    </lineage>
</organism>
<evidence type="ECO:0000256" key="6">
    <source>
        <dbReference type="ARBA" id="ARBA00022676"/>
    </source>
</evidence>
<dbReference type="GO" id="GO:0006488">
    <property type="term" value="P:dolichol-linked oligosaccharide biosynthetic process"/>
    <property type="evidence" value="ECO:0007669"/>
    <property type="project" value="InterPro"/>
</dbReference>
<dbReference type="eggNOG" id="KOG2642">
    <property type="taxonomic scope" value="Eukaryota"/>
</dbReference>
<feature type="transmembrane region" description="Helical" evidence="15">
    <location>
        <begin position="674"/>
        <end position="696"/>
    </location>
</feature>
<dbReference type="GO" id="GO:0005789">
    <property type="term" value="C:endoplasmic reticulum membrane"/>
    <property type="evidence" value="ECO:0007669"/>
    <property type="project" value="UniProtKB-SubCell"/>
</dbReference>
<feature type="transmembrane region" description="Helical" evidence="15">
    <location>
        <begin position="152"/>
        <end position="170"/>
    </location>
</feature>
<name>A0A0A2W7Z2_BEABA</name>
<feature type="transmembrane region" description="Helical" evidence="15">
    <location>
        <begin position="532"/>
        <end position="554"/>
    </location>
</feature>
<comment type="catalytic activity">
    <reaction evidence="14">
        <text>an alpha-D-Glc-(1-&gt;3)-alpha-D-Glc-(1-&gt;3)-alpha-D-Man-(1-&gt;2)-alpha-D-Man-(1-&gt;2)-alpha-D-Man-(1-&gt;3)-[alpha-D-Man-(1-&gt;2)-alpha-D-Man-(1-&gt;3)-[alpha-D-Man-(1-&gt;2)-alpha-D-Man-(1-&gt;6)]-alpha-D-Man-(1-&gt;6)]-beta-D-Man-(1-&gt;4)-beta-D-GlcNAc-(1-&gt;4)-alpha-D-GlcNAc-diphospho-di-trans,poly-cis-dolichol + a di-trans,poly-cis-dolichyl beta-D-glucosyl phosphate = a alpha-D-Glc-(1-&gt;2)-alpha-D-Glc-(1-&gt;3)-alpha-D-Glc-(1-&gt;3)-alpha-D-Man-(1-&gt;2)-alpha-D-Man-(1-&gt;2)-alpha-D-Man-(1-&gt;3)-[alpha-D-Man-(1-&gt;2)-alpha-D-Man-(1-&gt;3)-[alpha-D-Man-(1-&gt;2)-alpha-D-Man-(1-&gt;6)]-alpha-D-Man-(1-&gt;6)]-beta-D-Man-(1-&gt;4)-beta-D-GlcNAc-(1-&gt;4)-alpha-D-GlcNAc-diphospho-di-trans,poly-cis-dolichol + a di-trans,poly-cis-dolichyl phosphate + H(+)</text>
        <dbReference type="Rhea" id="RHEA:29543"/>
        <dbReference type="Rhea" id="RHEA-COMP:19498"/>
        <dbReference type="Rhea" id="RHEA-COMP:19502"/>
        <dbReference type="Rhea" id="RHEA-COMP:19512"/>
        <dbReference type="Rhea" id="RHEA-COMP:19522"/>
        <dbReference type="ChEBI" id="CHEBI:15378"/>
        <dbReference type="ChEBI" id="CHEBI:57525"/>
        <dbReference type="ChEBI" id="CHEBI:57683"/>
        <dbReference type="ChEBI" id="CHEBI:132522"/>
        <dbReference type="ChEBI" id="CHEBI:132523"/>
        <dbReference type="EC" id="2.4.1.256"/>
    </reaction>
    <physiologicalReaction direction="left-to-right" evidence="14">
        <dbReference type="Rhea" id="RHEA:29544"/>
    </physiologicalReaction>
</comment>
<feature type="transmembrane region" description="Helical" evidence="15">
    <location>
        <begin position="41"/>
        <end position="62"/>
    </location>
</feature>
<evidence type="ECO:0000256" key="1">
    <source>
        <dbReference type="ARBA" id="ARBA00004477"/>
    </source>
</evidence>
<dbReference type="HOGENOM" id="CLU_017053_0_0_1"/>
<dbReference type="GO" id="GO:0006122">
    <property type="term" value="P:mitochondrial electron transport, ubiquinol to cytochrome c"/>
    <property type="evidence" value="ECO:0007669"/>
    <property type="project" value="InterPro"/>
</dbReference>
<dbReference type="OrthoDB" id="4769at2759"/>
<comment type="subcellular location">
    <subcellularLocation>
        <location evidence="1">Endoplasmic reticulum membrane</location>
        <topology evidence="1">Multi-pass membrane protein</topology>
    </subcellularLocation>
</comment>
<evidence type="ECO:0000256" key="4">
    <source>
        <dbReference type="ARBA" id="ARBA00011967"/>
    </source>
</evidence>
<keyword evidence="11 15" id="KW-0472">Membrane</keyword>
<feature type="transmembrane region" description="Helical" evidence="15">
    <location>
        <begin position="227"/>
        <end position="247"/>
    </location>
</feature>
<dbReference type="PANTHER" id="PTHR12989">
    <property type="entry name" value="ALPHA-1,2-GLUCOSYLTRANSFERASE ALG10"/>
    <property type="match status" value="1"/>
</dbReference>
<dbReference type="Pfam" id="PF09796">
    <property type="entry name" value="QCR10"/>
    <property type="match status" value="1"/>
</dbReference>
<feature type="transmembrane region" description="Helical" evidence="15">
    <location>
        <begin position="273"/>
        <end position="295"/>
    </location>
</feature>
<evidence type="ECO:0000256" key="13">
    <source>
        <dbReference type="ARBA" id="ARBA00044727"/>
    </source>
</evidence>
<sequence>MVSATPFRRAEFKSAYGPKYQFQPNFHGWSSQTIFRSAFRLSLFGGAAAIGALLFTSGIPRIQHDILDVRLLRSWSFRSDGELTVMQKIPGMAKFYRKEVHPQDNLVYGLTMAEEQVWSTTARVVGAVLPALATVFFNGIPGATGGSNLPRWGVRLPILLTCALQLWFTLVSLTVPEPYLAQKYCEGRFFDWDDKITTPPGLYLISVAVHRIATTLRIPPLNVCDVFSLRLINCAGVLGISYLALWCRQAIEARQHEAISSLSPARVRAFSQYALHTAINIGLFPLIFFFGGLYYTDVLSTGVVLAAFVNHLSRVGVVHSSVWSDLVTIVLGAAALCMRQTNVFWIVVFLGGLEAVHAVKTLRPDRVDQPVMKTVRERCQYFAWRYSVGDIHDLPVHRAYPDDMIFTVLSIGIAVVRNPLRVSRQIWPYVAVLASFATFVHWNGSVVLGDKSNHVATIHLAQMLYIWPFFAFFSLPLLIPSGLSFLNMIVSFFGTAADIAEVGDAATKPDTASRAAHISSVDFIYSKVLWPAYLAATGVLSLAVVHFNTMIHPFTLADNRHYMFYVFRHTIRRGSVLRLALVLPYTLCRWMVWDALGGHNSWSGEEQPTAFISHPFWTPFSPKVKRQTSTLYPRSPEAISTDESRKASETTLKARLQLDGLYLSKKSVSTSTGLIFLLATALSLVTAPLVEPRYFIIPWVMWRLMVPAWRLKDHLRGGFLEGSATAEAVAQWSSSYDMRLFLESAWHVLINLATGYVFLYKPYVWKAEDGTVLDGGNLQRFMW</sequence>
<gene>
    <name evidence="16" type="ORF">BBAD15_g5578</name>
</gene>
<dbReference type="EMBL" id="ANFO01000503">
    <property type="protein sequence ID" value="KGQ09094.1"/>
    <property type="molecule type" value="Genomic_DNA"/>
</dbReference>
<feature type="transmembrane region" description="Helical" evidence="15">
    <location>
        <begin position="315"/>
        <end position="336"/>
    </location>
</feature>
<dbReference type="GO" id="GO:0106073">
    <property type="term" value="F:dolichyl pyrophosphate Glc2Man9GlcNAc2 alpha-1,2-glucosyltransferase activity"/>
    <property type="evidence" value="ECO:0007669"/>
    <property type="project" value="UniProtKB-EC"/>
</dbReference>
<evidence type="ECO:0000313" key="16">
    <source>
        <dbReference type="EMBL" id="KGQ09094.1"/>
    </source>
</evidence>
<protein>
    <recommendedName>
        <fullName evidence="5">Dol-P-Glc:Glc(2)Man(9)GlcNAc(2)-PP-Dol alpha-1,2-glucosyltransferase</fullName>
        <ecNumber evidence="4">2.4.1.256</ecNumber>
    </recommendedName>
    <alternativeName>
        <fullName evidence="12">Asparagine-linked glycosylation protein 10</fullName>
    </alternativeName>
</protein>
<dbReference type="PANTHER" id="PTHR12989:SF10">
    <property type="entry name" value="DOL-P-GLC:GLC(2)MAN(9)GLCNAC(2)-PP-DOL ALPHA-1,2-GLUCOSYLTRANSFERASE-RELATED"/>
    <property type="match status" value="1"/>
</dbReference>
<keyword evidence="7 16" id="KW-0808">Transferase</keyword>
<dbReference type="InterPro" id="IPR016900">
    <property type="entry name" value="Alg10"/>
</dbReference>
<dbReference type="STRING" id="1245745.A0A0A2W7Z2"/>
<dbReference type="AlphaFoldDB" id="A0A0A2W7Z2"/>
<evidence type="ECO:0000256" key="12">
    <source>
        <dbReference type="ARBA" id="ARBA00032069"/>
    </source>
</evidence>
<keyword evidence="8 15" id="KW-0812">Transmembrane</keyword>
<evidence type="ECO:0000256" key="2">
    <source>
        <dbReference type="ARBA" id="ARBA00004922"/>
    </source>
</evidence>
<dbReference type="EC" id="2.4.1.256" evidence="4"/>
<keyword evidence="10 15" id="KW-1133">Transmembrane helix</keyword>
<evidence type="ECO:0000313" key="17">
    <source>
        <dbReference type="Proteomes" id="UP000030106"/>
    </source>
</evidence>
<evidence type="ECO:0000256" key="14">
    <source>
        <dbReference type="ARBA" id="ARBA00048064"/>
    </source>
</evidence>
<dbReference type="GO" id="GO:0005739">
    <property type="term" value="C:mitochondrion"/>
    <property type="evidence" value="ECO:0007669"/>
    <property type="project" value="GOC"/>
</dbReference>
<keyword evidence="6" id="KW-0328">Glycosyltransferase</keyword>
<feature type="transmembrane region" description="Helical" evidence="15">
    <location>
        <begin position="343"/>
        <end position="362"/>
    </location>
</feature>
<feature type="transmembrane region" description="Helical" evidence="15">
    <location>
        <begin position="575"/>
        <end position="593"/>
    </location>
</feature>
<evidence type="ECO:0000256" key="8">
    <source>
        <dbReference type="ARBA" id="ARBA00022692"/>
    </source>
</evidence>
<accession>A0A0A2W7Z2</accession>
<dbReference type="Proteomes" id="UP000030106">
    <property type="component" value="Unassembled WGS sequence"/>
</dbReference>
<evidence type="ECO:0000256" key="3">
    <source>
        <dbReference type="ARBA" id="ARBA00010600"/>
    </source>
</evidence>
<evidence type="ECO:0000256" key="10">
    <source>
        <dbReference type="ARBA" id="ARBA00022989"/>
    </source>
</evidence>
<comment type="pathway">
    <text evidence="2">Protein modification; protein glycosylation.</text>
</comment>
<evidence type="ECO:0000256" key="11">
    <source>
        <dbReference type="ARBA" id="ARBA00023136"/>
    </source>
</evidence>
<comment type="function">
    <text evidence="13">Dol-P-Glc:Glc(2)Man(9)GlcNAc(2)-PP-Dol alpha-1,2-glucosyltransferase that operates in the biosynthetic pathway of dolichol-linked oligosaccharides, the glycan precursors employed in protein asparagine (N)-glycosylation. The assembly of dolichol-linked oligosaccharides begins on the cytosolic side of the endoplasmic reticulum membrane and finishes in its lumen. The sequential addition of sugars to dolichol pyrophosphate produces dolichol-linked oligosaccharides containing fourteen sugars, including two GlcNAcs, nine mannoses and three glucoses. Once assembled, the oligosaccharide is transferred from the lipid to nascent proteins by oligosaccharyltransferases. In the lumen of the endoplasmic reticulum, adds the third and last glucose residue from dolichyl phosphate glucose (Dol-P-Glc) onto the lipid-linked oligosaccharide intermediate Glc(2)Man(9)GlcNAc(2)-PP-Dol to produce Glc(3)Man(9)GlcNAc(2)-PP-Dol.</text>
</comment>